<organism evidence="1">
    <name type="scientific">freshwater metagenome</name>
    <dbReference type="NCBI Taxonomy" id="449393"/>
    <lineage>
        <taxon>unclassified sequences</taxon>
        <taxon>metagenomes</taxon>
        <taxon>ecological metagenomes</taxon>
    </lineage>
</organism>
<dbReference type="InterPro" id="IPR006439">
    <property type="entry name" value="HAD-SF_hydro_IA"/>
</dbReference>
<dbReference type="SUPFAM" id="SSF56784">
    <property type="entry name" value="HAD-like"/>
    <property type="match status" value="1"/>
</dbReference>
<dbReference type="InterPro" id="IPR023214">
    <property type="entry name" value="HAD_sf"/>
</dbReference>
<dbReference type="SFLD" id="SFLDS00003">
    <property type="entry name" value="Haloacid_Dehalogenase"/>
    <property type="match status" value="1"/>
</dbReference>
<reference evidence="1" key="1">
    <citation type="submission" date="2020-05" db="EMBL/GenBank/DDBJ databases">
        <authorList>
            <person name="Chiriac C."/>
            <person name="Salcher M."/>
            <person name="Ghai R."/>
            <person name="Kavagutti S V."/>
        </authorList>
    </citation>
    <scope>NUCLEOTIDE SEQUENCE</scope>
</reference>
<dbReference type="NCBIfam" id="TIGR01509">
    <property type="entry name" value="HAD-SF-IA-v3"/>
    <property type="match status" value="1"/>
</dbReference>
<gene>
    <name evidence="1" type="ORF">UFOPK3304_00102</name>
</gene>
<dbReference type="InterPro" id="IPR052898">
    <property type="entry name" value="ACAD10-like"/>
</dbReference>
<dbReference type="Pfam" id="PF00702">
    <property type="entry name" value="Hydrolase"/>
    <property type="match status" value="1"/>
</dbReference>
<dbReference type="CDD" id="cd02603">
    <property type="entry name" value="HAD_sEH-N_like"/>
    <property type="match status" value="1"/>
</dbReference>
<protein>
    <submittedName>
        <fullName evidence="1">Unannotated protein</fullName>
    </submittedName>
</protein>
<dbReference type="AlphaFoldDB" id="A0A6J7CKY5"/>
<sequence>MPESAPTSANHSNQSDRLIDAVIFDFGGVLASNGRPSDVVKRFPNDPADKVMKVMMGEYGQDTDHPWHRLERGEISMIEYRQQLAPLVLEAGLQPMASVGPPPQSNDRQVASRDGVNIQFEPNPLVIELVHHLKAAGLRLGVLTNNVREFRDLWWPMLDFANIFDDVVDSHEVGMRKPNRAIYELTLHRLGVEAHRAAFLDDAQSNVDAASAVGIHGIWVDIDPTHAVQRVRQLANL</sequence>
<dbReference type="Gene3D" id="3.40.50.1000">
    <property type="entry name" value="HAD superfamily/HAD-like"/>
    <property type="match status" value="1"/>
</dbReference>
<accession>A0A6J7CKY5</accession>
<name>A0A6J7CKY5_9ZZZZ</name>
<dbReference type="PANTHER" id="PTHR47829:SF1">
    <property type="entry name" value="HAD FAMILY PHOSPHATASE"/>
    <property type="match status" value="1"/>
</dbReference>
<dbReference type="PANTHER" id="PTHR47829">
    <property type="entry name" value="HYDROLASE, PUTATIVE (AFU_ORTHOLOGUE AFUA_1G12880)-RELATED"/>
    <property type="match status" value="1"/>
</dbReference>
<dbReference type="PRINTS" id="PR00413">
    <property type="entry name" value="HADHALOGNASE"/>
</dbReference>
<dbReference type="SFLD" id="SFLDG01129">
    <property type="entry name" value="C1.5:_HAD__Beta-PGM__Phosphata"/>
    <property type="match status" value="1"/>
</dbReference>
<dbReference type="EMBL" id="CAFBLJ010000003">
    <property type="protein sequence ID" value="CAB4855733.1"/>
    <property type="molecule type" value="Genomic_DNA"/>
</dbReference>
<dbReference type="InterPro" id="IPR036412">
    <property type="entry name" value="HAD-like_sf"/>
</dbReference>
<evidence type="ECO:0000313" key="1">
    <source>
        <dbReference type="EMBL" id="CAB4855733.1"/>
    </source>
</evidence>
<proteinExistence type="predicted"/>